<dbReference type="Proteomes" id="UP000038045">
    <property type="component" value="Unplaced"/>
</dbReference>
<feature type="compositionally biased region" description="Basic and acidic residues" evidence="5">
    <location>
        <begin position="948"/>
        <end position="960"/>
    </location>
</feature>
<keyword evidence="4" id="KW-0175">Coiled coil</keyword>
<feature type="compositionally biased region" description="Low complexity" evidence="5">
    <location>
        <begin position="610"/>
        <end position="642"/>
    </location>
</feature>
<dbReference type="WBParaSite" id="PTRK_0000079200.1">
    <property type="protein sequence ID" value="PTRK_0000079200.1"/>
    <property type="gene ID" value="PTRK_0000079200"/>
</dbReference>
<dbReference type="GO" id="GO:0071944">
    <property type="term" value="C:cell periphery"/>
    <property type="evidence" value="ECO:0007669"/>
    <property type="project" value="UniProtKB-ARBA"/>
</dbReference>
<evidence type="ECO:0000256" key="1">
    <source>
        <dbReference type="ARBA" id="ARBA00004496"/>
    </source>
</evidence>
<dbReference type="PRINTS" id="PR00805">
    <property type="entry name" value="ALPHACATENIN"/>
</dbReference>
<comment type="similarity">
    <text evidence="2">Belongs to the vinculin/alpha-catenin family.</text>
</comment>
<evidence type="ECO:0000313" key="7">
    <source>
        <dbReference type="WBParaSite" id="PTRK_0000079200.1"/>
    </source>
</evidence>
<sequence length="997" mass="111332">MDIDHGISGNVLGNTFDPQNLEIKTKSIEQTLVPLVTQITALVNFKENIISNGKPKSERAIRGALKVGSAVEAAIERFVSVGETIADENPDIQPEMYDACREARYAGSSIANLNGSIFLEEPNSGAVDKAVLVKAARQLLSSVTRVLLLADRVLVKHILRAEDKIAFSLTKLESCSNFTEFVKIFTEFGGEMVDLAHRSGDRQNDLKSDKRKAQMGCARTSLERLTMLLLTASKTLLRHPDDQGAKQCRDGVFHYLRLGLQLIGLCVTDGVVPYDISRYYTPLSFPADEPLDIGLQLTASVAIKQLNEMLEMVRLTGSANVGIRERLIGALDQLCEMTQDFTDSTVTPHHQREQILDYLEECRFEMSNLIAPVANEDKDGLCNENVEVSVERLNRRLGDLKKQLQAVAMDQVASIFRENEDHNILTSIKACSVSGDIDGVEKFLQKFKNHAEHVQDVCRLLHHVSLSDSLHVYSGQTERNLRALSPLTLFAGRTLCIHPSSRIARENLEVFCDTWAQNISDLSRLAREFDTVASGRVAAEKQAYMSLPRPGVGYYETLCSYYPSTSMSSNLNIYPSENAHIYNSLSFYSEPSPDICVSVVTGDSAFVSMGGNNSGMSSSRTECSSDLSKSNNSNNTSYHSPSVDSQDNDNILLREHDSNKSAFTIYKKEKSMSPLLLSPVVKDISIKQVPSNENIERRKELCTPPPPSKPIKVEMRENSGRSIKEKNEYFEDCMSVILENLYIESKKLKQLEEIYKHGTTTKPSKPITLDVEDQQKIAKVGLEMKLLTSEVDAEAEKWDEYAENDIVKRAKAMSSMAYNMYLFTRGDGPLKTTHDLFTQAEFFAEQANKMYKTVKDFHYEVPGSPEKSDLSIVLERIPLHCQQLQVLVKSPTVGKSATFGKVDSVIQETKNLMNEIAKLVTSCFVCATKFEIEFRGTGSARSTANDGESGHHRMSRESTLWRRTPSTRRTAPPPNIHHHSSHDLQSTPVSDRYQRVA</sequence>
<dbReference type="InterPro" id="IPR030045">
    <property type="entry name" value="CTNNAL1"/>
</dbReference>
<feature type="region of interest" description="Disordered" evidence="5">
    <location>
        <begin position="938"/>
        <end position="997"/>
    </location>
</feature>
<dbReference type="STRING" id="131310.A0A0N4Z1P6"/>
<accession>A0A0N4Z1P6</accession>
<dbReference type="InterPro" id="IPR006077">
    <property type="entry name" value="Vinculin/catenin"/>
</dbReference>
<name>A0A0N4Z1P6_PARTI</name>
<dbReference type="GO" id="GO:0045296">
    <property type="term" value="F:cadherin binding"/>
    <property type="evidence" value="ECO:0007669"/>
    <property type="project" value="InterPro"/>
</dbReference>
<dbReference type="GO" id="GO:0051015">
    <property type="term" value="F:actin filament binding"/>
    <property type="evidence" value="ECO:0007669"/>
    <property type="project" value="InterPro"/>
</dbReference>
<reference evidence="7" key="1">
    <citation type="submission" date="2017-02" db="UniProtKB">
        <authorList>
            <consortium name="WormBaseParasite"/>
        </authorList>
    </citation>
    <scope>IDENTIFICATION</scope>
</reference>
<dbReference type="PANTHER" id="PTHR46342:SF1">
    <property type="entry name" value="ALPHA-CATULIN"/>
    <property type="match status" value="1"/>
</dbReference>
<feature type="coiled-coil region" evidence="4">
    <location>
        <begin position="383"/>
        <end position="410"/>
    </location>
</feature>
<evidence type="ECO:0000256" key="2">
    <source>
        <dbReference type="ARBA" id="ARBA00008376"/>
    </source>
</evidence>
<dbReference type="InterPro" id="IPR001033">
    <property type="entry name" value="Alpha_catenin"/>
</dbReference>
<evidence type="ECO:0000256" key="5">
    <source>
        <dbReference type="SAM" id="MobiDB-lite"/>
    </source>
</evidence>
<organism evidence="6 7">
    <name type="scientific">Parastrongyloides trichosuri</name>
    <name type="common">Possum-specific nematode worm</name>
    <dbReference type="NCBI Taxonomy" id="131310"/>
    <lineage>
        <taxon>Eukaryota</taxon>
        <taxon>Metazoa</taxon>
        <taxon>Ecdysozoa</taxon>
        <taxon>Nematoda</taxon>
        <taxon>Chromadorea</taxon>
        <taxon>Rhabditida</taxon>
        <taxon>Tylenchina</taxon>
        <taxon>Panagrolaimomorpha</taxon>
        <taxon>Strongyloidoidea</taxon>
        <taxon>Strongyloididae</taxon>
        <taxon>Parastrongyloides</taxon>
    </lineage>
</organism>
<keyword evidence="6" id="KW-1185">Reference proteome</keyword>
<dbReference type="GO" id="GO:0007266">
    <property type="term" value="P:Rho protein signal transduction"/>
    <property type="evidence" value="ECO:0007669"/>
    <property type="project" value="InterPro"/>
</dbReference>
<proteinExistence type="inferred from homology"/>
<dbReference type="Gene3D" id="1.20.120.230">
    <property type="entry name" value="Alpha-catenin/vinculin-like"/>
    <property type="match status" value="4"/>
</dbReference>
<dbReference type="InterPro" id="IPR036723">
    <property type="entry name" value="Alpha-catenin/vinculin-like_sf"/>
</dbReference>
<evidence type="ECO:0000313" key="6">
    <source>
        <dbReference type="Proteomes" id="UP000038045"/>
    </source>
</evidence>
<dbReference type="GO" id="GO:0007155">
    <property type="term" value="P:cell adhesion"/>
    <property type="evidence" value="ECO:0007669"/>
    <property type="project" value="InterPro"/>
</dbReference>
<dbReference type="PANTHER" id="PTHR46342">
    <property type="entry name" value="ALPHA-CATULIN"/>
    <property type="match status" value="1"/>
</dbReference>
<protein>
    <submittedName>
        <fullName evidence="7">Alpha-catulin</fullName>
    </submittedName>
</protein>
<evidence type="ECO:0000256" key="4">
    <source>
        <dbReference type="SAM" id="Coils"/>
    </source>
</evidence>
<dbReference type="Pfam" id="PF01044">
    <property type="entry name" value="Vinculin"/>
    <property type="match status" value="2"/>
</dbReference>
<evidence type="ECO:0000256" key="3">
    <source>
        <dbReference type="ARBA" id="ARBA00022490"/>
    </source>
</evidence>
<dbReference type="GO" id="GO:0005737">
    <property type="term" value="C:cytoplasm"/>
    <property type="evidence" value="ECO:0007669"/>
    <property type="project" value="UniProtKB-SubCell"/>
</dbReference>
<keyword evidence="3" id="KW-0963">Cytoplasm</keyword>
<dbReference type="SUPFAM" id="SSF47220">
    <property type="entry name" value="alpha-catenin/vinculin-like"/>
    <property type="match status" value="3"/>
</dbReference>
<dbReference type="AlphaFoldDB" id="A0A0N4Z1P6"/>
<feature type="region of interest" description="Disordered" evidence="5">
    <location>
        <begin position="610"/>
        <end position="648"/>
    </location>
</feature>
<comment type="subcellular location">
    <subcellularLocation>
        <location evidence="1">Cytoplasm</location>
    </subcellularLocation>
</comment>